<dbReference type="HGNC" id="HGNC:6343">
    <property type="gene designation" value="KITLG"/>
</dbReference>
<dbReference type="Ensembl" id="ENST00000646633.1">
    <property type="protein sequence ID" value="ENSP00000494139.1"/>
    <property type="gene ID" value="ENSG00000049130.17"/>
</dbReference>
<dbReference type="VEuPathDB" id="HostDB:ENSG00000049130"/>
<reference evidence="2" key="5">
    <citation type="submission" date="2025-09" db="UniProtKB">
        <authorList>
            <consortium name="Ensembl"/>
        </authorList>
    </citation>
    <scope>IDENTIFICATION</scope>
</reference>
<dbReference type="Proteomes" id="UP000005640">
    <property type="component" value="Chromosome 12"/>
</dbReference>
<reference evidence="2" key="4">
    <citation type="submission" date="2025-08" db="UniProtKB">
        <authorList>
            <consortium name="Ensembl"/>
        </authorList>
    </citation>
    <scope>IDENTIFICATION</scope>
</reference>
<dbReference type="EMBL" id="AC024941">
    <property type="status" value="NOT_ANNOTATED_CDS"/>
    <property type="molecule type" value="Genomic_DNA"/>
</dbReference>
<dbReference type="EMBL" id="KF455690">
    <property type="status" value="NOT_ANNOTATED_CDS"/>
    <property type="molecule type" value="Genomic_DNA"/>
</dbReference>
<reference evidence="2 3" key="2">
    <citation type="journal article" date="2004" name="Nature">
        <title>Finishing the euchromatic sequence of the human genome.</title>
        <authorList>
            <consortium name="International Human Genome Sequencing Consortium"/>
        </authorList>
    </citation>
    <scope>NUCLEOTIDE SEQUENCE [LARGE SCALE GENOMIC DNA]</scope>
</reference>
<feature type="region of interest" description="Disordered" evidence="1">
    <location>
        <begin position="1"/>
        <end position="30"/>
    </location>
</feature>
<proteinExistence type="predicted"/>
<dbReference type="ChiTaRS" id="KITLG">
    <property type="organism name" value="human"/>
</dbReference>
<protein>
    <submittedName>
        <fullName evidence="2">KIT ligand</fullName>
    </submittedName>
</protein>
<accession>A0A2R8Y515</accession>
<evidence type="ECO:0000313" key="3">
    <source>
        <dbReference type="Proteomes" id="UP000005640"/>
    </source>
</evidence>
<organism evidence="2 3">
    <name type="scientific">Homo sapiens</name>
    <name type="common">Human</name>
    <dbReference type="NCBI Taxonomy" id="9606"/>
    <lineage>
        <taxon>Eukaryota</taxon>
        <taxon>Metazoa</taxon>
        <taxon>Chordata</taxon>
        <taxon>Craniata</taxon>
        <taxon>Vertebrata</taxon>
        <taxon>Euteleostomi</taxon>
        <taxon>Mammalia</taxon>
        <taxon>Eutheria</taxon>
        <taxon>Euarchontoglires</taxon>
        <taxon>Primates</taxon>
        <taxon>Haplorrhini</taxon>
        <taxon>Catarrhini</taxon>
        <taxon>Hominidae</taxon>
        <taxon>Homo</taxon>
    </lineage>
</organism>
<dbReference type="Bgee" id="ENSG00000049130">
    <property type="expression patterns" value="Expressed in visceral pleura and 187 other cell types or tissues"/>
</dbReference>
<evidence type="ECO:0000313" key="2">
    <source>
        <dbReference type="Ensembl" id="ENSP00000494139.1"/>
    </source>
</evidence>
<dbReference type="OpenTargets" id="ENSG00000049130"/>
<sequence length="57" mass="6015">MKKTQVSRARPGAPRLSRKNRARCPGEAGAPWDLQLGRAGLCLPGETRGCGGGRRGV</sequence>
<gene>
    <name evidence="2" type="primary">KITLG</name>
</gene>
<reference evidence="2 3" key="1">
    <citation type="journal article" date="2001" name="Nature">
        <title>Initial sequencing and analysis of the human genome.</title>
        <authorList>
            <consortium name="International Human Genome Sequencing Consortium"/>
            <person name="Lander E.S."/>
            <person name="Linton L.M."/>
            <person name="Birren B."/>
            <person name="Nusbaum C."/>
            <person name="Zody M.C."/>
            <person name="Baldwin J."/>
            <person name="Devon K."/>
            <person name="Dewar K."/>
            <person name="Doyle M."/>
            <person name="FitzHugh W."/>
            <person name="Funke R."/>
            <person name="Gage D."/>
            <person name="Harris K."/>
            <person name="Heaford A."/>
            <person name="Howland J."/>
            <person name="Kann L."/>
            <person name="Lehoczky J."/>
            <person name="LeVine R."/>
            <person name="McEwan P."/>
            <person name="McKernan K."/>
            <person name="Meldrim J."/>
            <person name="Mesirov J.P."/>
            <person name="Miranda C."/>
            <person name="Morris W."/>
            <person name="Naylor J."/>
            <person name="Raymond C."/>
            <person name="Rosetti M."/>
            <person name="Santos R."/>
            <person name="Sheridan A."/>
            <person name="Sougnez C."/>
            <person name="Stange-Thomann N."/>
            <person name="Stojanovic N."/>
            <person name="Subramanian A."/>
            <person name="Wyman D."/>
            <person name="Rogers J."/>
            <person name="Sulston J."/>
            <person name="Ainscough R."/>
            <person name="Beck S."/>
            <person name="Bentley D."/>
            <person name="Burton J."/>
            <person name="Clee C."/>
            <person name="Carter N."/>
            <person name="Coulson A."/>
            <person name="Deadman R."/>
            <person name="Deloukas P."/>
            <person name="Dunham A."/>
            <person name="Dunham I."/>
            <person name="Durbin R."/>
            <person name="French L."/>
            <person name="Grafham D."/>
            <person name="Gregory S."/>
            <person name="Hubbard T."/>
            <person name="Humphray S."/>
            <person name="Hunt A."/>
            <person name="Jones M."/>
            <person name="Lloyd C."/>
            <person name="McMurray A."/>
            <person name="Matthews L."/>
            <person name="Mercer S."/>
            <person name="Milne S."/>
            <person name="Mullikin J.C."/>
            <person name="Mungall A."/>
            <person name="Plumb R."/>
            <person name="Ross M."/>
            <person name="Shownkeen R."/>
            <person name="Sims S."/>
            <person name="Waterston R.H."/>
            <person name="Wilson R.K."/>
            <person name="Hillier L.W."/>
            <person name="McPherson J.D."/>
            <person name="Marra M.A."/>
            <person name="Mardis E.R."/>
            <person name="Fulton L.A."/>
            <person name="Chinwalla A.T."/>
            <person name="Pepin K.H."/>
            <person name="Gish W.R."/>
            <person name="Chissoe S.L."/>
            <person name="Wendl M.C."/>
            <person name="Delehaunty K.D."/>
            <person name="Miner T.L."/>
            <person name="Delehaunty A."/>
            <person name="Kramer J.B."/>
            <person name="Cook L.L."/>
            <person name="Fulton R.S."/>
            <person name="Johnson D.L."/>
            <person name="Minx P.J."/>
            <person name="Clifton S.W."/>
            <person name="Hawkins T."/>
            <person name="Branscomb E."/>
            <person name="Predki P."/>
            <person name="Richardson P."/>
            <person name="Wenning S."/>
            <person name="Slezak T."/>
            <person name="Doggett N."/>
            <person name="Cheng J.F."/>
            <person name="Olsen A."/>
            <person name="Lucas S."/>
            <person name="Elkin C."/>
            <person name="Uberbacher E."/>
            <person name="Frazier M."/>
            <person name="Gibbs R.A."/>
            <person name="Muzny D.M."/>
            <person name="Scherer S.E."/>
            <person name="Bouck J.B."/>
            <person name="Sodergren E.J."/>
            <person name="Worley K.C."/>
            <person name="Rives C.M."/>
            <person name="Gorrell J.H."/>
            <person name="Metzker M.L."/>
            <person name="Naylor S.L."/>
            <person name="Kucherlapati R.S."/>
            <person name="Nelson D.L."/>
            <person name="Weinstock G.M."/>
            <person name="Sakaki Y."/>
            <person name="Fujiyama A."/>
            <person name="Hattori M."/>
            <person name="Yada T."/>
            <person name="Toyoda A."/>
            <person name="Itoh T."/>
            <person name="Kawagoe C."/>
            <person name="Watanabe H."/>
            <person name="Totoki Y."/>
            <person name="Taylor T."/>
            <person name="Weissenbach J."/>
            <person name="Heilig R."/>
            <person name="Saurin W."/>
            <person name="Artiguenave F."/>
            <person name="Brottier P."/>
            <person name="Bruls T."/>
            <person name="Pelletier E."/>
            <person name="Robert C."/>
            <person name="Wincker P."/>
            <person name="Smith D.R."/>
            <person name="Doucette-Stamm L."/>
            <person name="Rubenfield M."/>
            <person name="Weinstock K."/>
            <person name="Lee H.M."/>
            <person name="Dubois J."/>
            <person name="Rosenthal A."/>
            <person name="Platzer M."/>
            <person name="Nyakatura G."/>
            <person name="Taudien S."/>
            <person name="Rump A."/>
            <person name="Yang H."/>
            <person name="Yu J."/>
            <person name="Wang J."/>
            <person name="Huang G."/>
            <person name="Gu J."/>
            <person name="Hood L."/>
            <person name="Rowen L."/>
            <person name="Madan A."/>
            <person name="Qin S."/>
            <person name="Davis R.W."/>
            <person name="Federspiel N.A."/>
            <person name="Abola A.P."/>
            <person name="Proctor M.J."/>
            <person name="Myers R.M."/>
            <person name="Schmutz J."/>
            <person name="Dickson M."/>
            <person name="Grimwood J."/>
            <person name="Cox D.R."/>
            <person name="Olson M.V."/>
            <person name="Kaul R."/>
            <person name="Raymond C."/>
            <person name="Shimizu N."/>
            <person name="Kawasaki K."/>
            <person name="Minoshima S."/>
            <person name="Evans G.A."/>
            <person name="Athanasiou M."/>
            <person name="Schultz R."/>
            <person name="Roe B.A."/>
            <person name="Chen F."/>
            <person name="Pan H."/>
            <person name="Ramser J."/>
            <person name="Lehrach H."/>
            <person name="Reinhardt R."/>
            <person name="McCombie W.R."/>
            <person name="de la Bastide M."/>
            <person name="Dedhia N."/>
            <person name="Blocker H."/>
            <person name="Hornischer K."/>
            <person name="Nordsiek G."/>
            <person name="Agarwala R."/>
            <person name="Aravind L."/>
            <person name="Bailey J.A."/>
            <person name="Bateman A."/>
            <person name="Batzoglou S."/>
            <person name="Birney E."/>
            <person name="Bork P."/>
            <person name="Brown D.G."/>
            <person name="Burge C.B."/>
            <person name="Cerutti L."/>
            <person name="Chen H.C."/>
            <person name="Church D."/>
            <person name="Clamp M."/>
            <person name="Copley R.R."/>
            <person name="Doerks T."/>
            <person name="Eddy S.R."/>
            <person name="Eichler E.E."/>
            <person name="Furey T.S."/>
            <person name="Galagan J."/>
            <person name="Gilbert J.G."/>
            <person name="Harmon C."/>
            <person name="Hayashizaki Y."/>
            <person name="Haussler D."/>
            <person name="Hermjakob H."/>
            <person name="Hokamp K."/>
            <person name="Jang W."/>
            <person name="Johnson L.S."/>
            <person name="Jones T.A."/>
            <person name="Kasif S."/>
            <person name="Kaspryzk A."/>
            <person name="Kennedy S."/>
            <person name="Kent W.J."/>
            <person name="Kitts P."/>
            <person name="Koonin E.V."/>
            <person name="Korf I."/>
            <person name="Kulp D."/>
            <person name="Lancet D."/>
            <person name="Lowe T.M."/>
            <person name="McLysaght A."/>
            <person name="Mikkelsen T."/>
            <person name="Moran J.V."/>
            <person name="Mulder N."/>
            <person name="Pollara V.J."/>
            <person name="Ponting C.P."/>
            <person name="Schuler G."/>
            <person name="Schultz J."/>
            <person name="Slater G."/>
            <person name="Smit A.F."/>
            <person name="Stupka E."/>
            <person name="Szustakowski J."/>
            <person name="Thierry-Mieg D."/>
            <person name="Thierry-Mieg J."/>
            <person name="Wagner L."/>
            <person name="Wallis J."/>
            <person name="Wheeler R."/>
            <person name="Williams A."/>
            <person name="Wolf Y.I."/>
            <person name="Wolfe K.H."/>
            <person name="Yang S.P."/>
            <person name="Yeh R.F."/>
            <person name="Collins F."/>
            <person name="Guyer M.S."/>
            <person name="Peterson J."/>
            <person name="Felsenfeld A."/>
            <person name="Wetterstrand K.A."/>
            <person name="Patrinos A."/>
            <person name="Morgan M.J."/>
            <person name="de Jong P."/>
            <person name="Catanese J.J."/>
            <person name="Osoegawa K."/>
            <person name="Shizuya H."/>
            <person name="Choi S."/>
            <person name="Chen Y.J."/>
        </authorList>
    </citation>
    <scope>NUCLEOTIDE SEQUENCE [LARGE SCALE GENOMIC DNA]</scope>
</reference>
<dbReference type="Ensembl" id="ENST00000646633.1">
    <property type="protein sequence ID" value="ENSP00000494139.1"/>
    <property type="gene ID" value="ENSG00000049130.16"/>
</dbReference>
<dbReference type="OrthoDB" id="8445223at2759"/>
<dbReference type="AlphaFoldDB" id="A0A2R8Y515"/>
<dbReference type="GeneTree" id="ENSGT00390000018272"/>
<dbReference type="MassIVE" id="A0A2R8Y515"/>
<reference evidence="2 3" key="3">
    <citation type="journal article" date="2006" name="Nature">
        <title>The finished DNA sequence of human chromosome 12.</title>
        <authorList>
            <consortium name="Baylor College of Medicine Human Genome Sequencing Center Sequence Production Team"/>
            <person name="Scherer S.E."/>
            <person name="Muzny D.M."/>
            <person name="Buhay C.J."/>
            <person name="Chen R."/>
            <person name="Cree A."/>
            <person name="Ding Y."/>
            <person name="Dugan-Rocha S."/>
            <person name="Gill R."/>
            <person name="Gunaratne P."/>
            <person name="Harris R.A."/>
            <person name="Hawes A.C."/>
            <person name="Hernandez J."/>
            <person name="Hodgson A.V."/>
            <person name="Hume J."/>
            <person name="Jackson A."/>
            <person name="Khan Z.M."/>
            <person name="Kovar-Smith C."/>
            <person name="Lewis L.R."/>
            <person name="Lozado R.J."/>
            <person name="Metzker M.L."/>
            <person name="Milosavljevic A."/>
            <person name="Miner G.R."/>
            <person name="Montgomery K.T."/>
            <person name="Morgan M.B."/>
            <person name="Nazareth L.V."/>
            <person name="Scott G."/>
            <person name="Sodergren E."/>
            <person name="Song X.Z."/>
            <person name="Steffen D."/>
            <person name="Lovering R.C."/>
            <person name="Wheeler D.A."/>
            <person name="Worley K.C."/>
            <person name="Yuan Y."/>
            <person name="Zhang Z."/>
            <person name="Adams C.Q."/>
            <person name="Ansari-Lari M.A."/>
            <person name="Ayele M."/>
            <person name="Brown M.J."/>
            <person name="Chen G."/>
            <person name="Chen Z."/>
            <person name="Clerc-Blankenburg K.P."/>
            <person name="Davis C."/>
            <person name="Delgado O."/>
            <person name="Dinh H.H."/>
            <person name="Draper H."/>
            <person name="Gonzalez-Garay M.L."/>
            <person name="Havlak P."/>
            <person name="Jackson L.R."/>
            <person name="Jacob L.S."/>
            <person name="Kelly S.H."/>
            <person name="Li L."/>
            <person name="Li Z."/>
            <person name="Liu J."/>
            <person name="Liu W."/>
            <person name="Lu J."/>
            <person name="Maheshwari M."/>
            <person name="Nguyen B.V."/>
            <person name="Okwuonu G.O."/>
            <person name="Pasternak S."/>
            <person name="Perez L.M."/>
            <person name="Plopper F.J."/>
            <person name="Santibanez J."/>
            <person name="Shen H."/>
            <person name="Tabor P.E."/>
            <person name="Verduzco D."/>
            <person name="Waldron L."/>
            <person name="Wang Q."/>
            <person name="Williams G.A."/>
            <person name="Zhang J."/>
            <person name="Zhou J."/>
            <person name="Allen C.C."/>
            <person name="Amin A.G."/>
            <person name="Anyalebechi V."/>
            <person name="Bailey M."/>
            <person name="Barbaria J.A."/>
            <person name="Bimage K.E."/>
            <person name="Bryant N.P."/>
            <person name="Burch P.E."/>
            <person name="Burkett C.E."/>
            <person name="Burrell K.L."/>
            <person name="Calderon E."/>
            <person name="Cardenas V."/>
            <person name="Carter K."/>
            <person name="Casias K."/>
            <person name="Cavazos I."/>
            <person name="Cavazos S.R."/>
            <person name="Ceasar H."/>
            <person name="Chacko J."/>
            <person name="Chan S.N."/>
            <person name="Chavez D."/>
            <person name="Christopoulos C."/>
            <person name="Chu J."/>
            <person name="Cockrell R."/>
            <person name="Cox C.D."/>
            <person name="Dang M."/>
            <person name="Dathorne S.R."/>
            <person name="David R."/>
            <person name="Davis C.M."/>
            <person name="Davy-Carroll L."/>
            <person name="Deshazo D.R."/>
            <person name="Donlin J.E."/>
            <person name="D'Souza L."/>
            <person name="Eaves K.A."/>
            <person name="Egan A."/>
            <person name="Emery-Cohen A.J."/>
            <person name="Escotto M."/>
            <person name="Flagg N."/>
            <person name="Forbes L.D."/>
            <person name="Gabisi A.M."/>
            <person name="Garza M."/>
            <person name="Hamilton C."/>
            <person name="Henderson N."/>
            <person name="Hernandez O."/>
            <person name="Hines S."/>
            <person name="Hogues M.E."/>
            <person name="Huang M."/>
            <person name="Idlebird D.G."/>
            <person name="Johnson R."/>
            <person name="Jolivet A."/>
            <person name="Jones S."/>
            <person name="Kagan R."/>
            <person name="King L.M."/>
            <person name="Leal B."/>
            <person name="Lebow H."/>
            <person name="Lee S."/>
            <person name="LeVan J.M."/>
            <person name="Lewis L.C."/>
            <person name="London P."/>
            <person name="Lorensuhewa L.M."/>
            <person name="Loulseged H."/>
            <person name="Lovett D.A."/>
            <person name="Lucier A."/>
            <person name="Lucier R.L."/>
            <person name="Ma J."/>
            <person name="Madu R.C."/>
            <person name="Mapua P."/>
            <person name="Martindale A.D."/>
            <person name="Martinez E."/>
            <person name="Massey E."/>
            <person name="Mawhiney S."/>
            <person name="Meador M.G."/>
            <person name="Mendez S."/>
            <person name="Mercado C."/>
            <person name="Mercado I.C."/>
            <person name="Merritt C.E."/>
            <person name="Miner Z.L."/>
            <person name="Minja E."/>
            <person name="Mitchell T."/>
            <person name="Mohabbat F."/>
            <person name="Mohabbat K."/>
            <person name="Montgomery B."/>
            <person name="Moore N."/>
            <person name="Morris S."/>
            <person name="Munidasa M."/>
            <person name="Ngo R.N."/>
            <person name="Nguyen N.B."/>
            <person name="Nickerson E."/>
            <person name="Nwaokelemeh O.O."/>
            <person name="Nwokenkwo S."/>
            <person name="Obregon M."/>
            <person name="Oguh M."/>
            <person name="Oragunye N."/>
            <person name="Oviedo R.J."/>
            <person name="Parish B.J."/>
            <person name="Parker D.N."/>
            <person name="Parrish J."/>
            <person name="Parks K.L."/>
            <person name="Paul H.A."/>
            <person name="Payton B.A."/>
            <person name="Perez A."/>
            <person name="Perrin W."/>
            <person name="Pickens A."/>
            <person name="Primus E.L."/>
            <person name="Pu L.L."/>
            <person name="Puazo M."/>
            <person name="Quiles M.M."/>
            <person name="Quiroz J.B."/>
            <person name="Rabata D."/>
            <person name="Reeves K."/>
            <person name="Ruiz S.J."/>
            <person name="Shao H."/>
            <person name="Sisson I."/>
            <person name="Sonaike T."/>
            <person name="Sorelle R.P."/>
            <person name="Sutton A.E."/>
            <person name="Svatek A.F."/>
            <person name="Svetz L.A."/>
            <person name="Tamerisa K.S."/>
            <person name="Taylor T.R."/>
            <person name="Teague B."/>
            <person name="Thomas N."/>
            <person name="Thorn R.D."/>
            <person name="Trejos Z.Y."/>
            <person name="Trevino B.K."/>
            <person name="Ukegbu O.N."/>
            <person name="Urban J.B."/>
            <person name="Vasquez L.I."/>
            <person name="Vera V.A."/>
            <person name="Villasana D.M."/>
            <person name="Wang L."/>
            <person name="Ward-Moore S."/>
            <person name="Warren J.T."/>
            <person name="Wei X."/>
            <person name="White F."/>
            <person name="Williamson A.L."/>
            <person name="Wleczyk R."/>
            <person name="Wooden H.S."/>
            <person name="Wooden S.H."/>
            <person name="Yen J."/>
            <person name="Yoon L."/>
            <person name="Yoon V."/>
            <person name="Zorrilla S.E."/>
            <person name="Nelson D."/>
            <person name="Kucherlapati R."/>
            <person name="Weinstock G."/>
            <person name="Gibbs R.A."/>
            <person name="null."/>
        </authorList>
    </citation>
    <scope>NUCLEOTIDE SEQUENCE [LARGE SCALE GENOMIC DNA]</scope>
</reference>
<evidence type="ECO:0000256" key="1">
    <source>
        <dbReference type="SAM" id="MobiDB-lite"/>
    </source>
</evidence>
<name>A0A2R8Y515_HUMAN</name>
<dbReference type="ExpressionAtlas" id="A0A2R8Y515">
    <property type="expression patterns" value="baseline and differential"/>
</dbReference>
<keyword evidence="3" id="KW-1185">Reference proteome</keyword>